<organism evidence="3 4">
    <name type="scientific">Rhizobium esperanzae</name>
    <dbReference type="NCBI Taxonomy" id="1967781"/>
    <lineage>
        <taxon>Bacteria</taxon>
        <taxon>Pseudomonadati</taxon>
        <taxon>Pseudomonadota</taxon>
        <taxon>Alphaproteobacteria</taxon>
        <taxon>Hyphomicrobiales</taxon>
        <taxon>Rhizobiaceae</taxon>
        <taxon>Rhizobium/Agrobacterium group</taxon>
        <taxon>Rhizobium</taxon>
    </lineage>
</organism>
<accession>A0A246DQD3</accession>
<feature type="compositionally biased region" description="Gly residues" evidence="1">
    <location>
        <begin position="48"/>
        <end position="62"/>
    </location>
</feature>
<evidence type="ECO:0000256" key="2">
    <source>
        <dbReference type="SAM" id="SignalP"/>
    </source>
</evidence>
<gene>
    <name evidence="3" type="ORF">B5E41_21980</name>
</gene>
<dbReference type="EMBL" id="MXPU01000016">
    <property type="protein sequence ID" value="OWO92443.1"/>
    <property type="molecule type" value="Genomic_DNA"/>
</dbReference>
<dbReference type="AlphaFoldDB" id="A0A246DQD3"/>
<feature type="chain" id="PRO_5011273229" evidence="2">
    <location>
        <begin position="17"/>
        <end position="62"/>
    </location>
</feature>
<reference evidence="3 4" key="1">
    <citation type="submission" date="2017-03" db="EMBL/GenBank/DDBJ databases">
        <title>Genome of strain Rhizobium sp. CNPSo 668.</title>
        <authorList>
            <person name="Ribeiro R."/>
        </authorList>
    </citation>
    <scope>NUCLEOTIDE SEQUENCE [LARGE SCALE GENOMIC DNA]</scope>
    <source>
        <strain evidence="3 4">CNPSo 668</strain>
    </source>
</reference>
<dbReference type="Proteomes" id="UP000197269">
    <property type="component" value="Unassembled WGS sequence"/>
</dbReference>
<evidence type="ECO:0000313" key="3">
    <source>
        <dbReference type="EMBL" id="OWO92443.1"/>
    </source>
</evidence>
<keyword evidence="2" id="KW-0732">Signal</keyword>
<comment type="caution">
    <text evidence="3">The sequence shown here is derived from an EMBL/GenBank/DDBJ whole genome shotgun (WGS) entry which is preliminary data.</text>
</comment>
<proteinExistence type="predicted"/>
<evidence type="ECO:0000313" key="4">
    <source>
        <dbReference type="Proteomes" id="UP000197269"/>
    </source>
</evidence>
<feature type="compositionally biased region" description="Low complexity" evidence="1">
    <location>
        <begin position="17"/>
        <end position="27"/>
    </location>
</feature>
<sequence length="62" mass="5699">MLVAGVLAFALTAVRAGTTTQTTANTRRSPDSGGDGGIGIEVSDDGGCDGGDGGGGDGGGGD</sequence>
<name>A0A246DQD3_9HYPH</name>
<protein>
    <submittedName>
        <fullName evidence="3">Uncharacterized protein</fullName>
    </submittedName>
</protein>
<feature type="region of interest" description="Disordered" evidence="1">
    <location>
        <begin position="17"/>
        <end position="62"/>
    </location>
</feature>
<evidence type="ECO:0000256" key="1">
    <source>
        <dbReference type="SAM" id="MobiDB-lite"/>
    </source>
</evidence>
<feature type="signal peptide" evidence="2">
    <location>
        <begin position="1"/>
        <end position="16"/>
    </location>
</feature>